<keyword evidence="3" id="KW-0731">Sigma factor</keyword>
<dbReference type="PRINTS" id="PR00038">
    <property type="entry name" value="HTHLUXR"/>
</dbReference>
<dbReference type="SUPFAM" id="SSF88946">
    <property type="entry name" value="Sigma2 domain of RNA polymerase sigma factors"/>
    <property type="match status" value="1"/>
</dbReference>
<proteinExistence type="inferred from homology"/>
<feature type="domain" description="HTH luxR-type" evidence="5">
    <location>
        <begin position="116"/>
        <end position="174"/>
    </location>
</feature>
<dbReference type="AlphaFoldDB" id="A0A953HNE5"/>
<evidence type="ECO:0000256" key="1">
    <source>
        <dbReference type="ARBA" id="ARBA00010641"/>
    </source>
</evidence>
<comment type="caution">
    <text evidence="6">The sequence shown here is derived from an EMBL/GenBank/DDBJ whole genome shotgun (WGS) entry which is preliminary data.</text>
</comment>
<evidence type="ECO:0000256" key="4">
    <source>
        <dbReference type="ARBA" id="ARBA00023163"/>
    </source>
</evidence>
<dbReference type="InterPro" id="IPR000792">
    <property type="entry name" value="Tscrpt_reg_LuxR_C"/>
</dbReference>
<dbReference type="InterPro" id="IPR013325">
    <property type="entry name" value="RNA_pol_sigma_r2"/>
</dbReference>
<dbReference type="Proteomes" id="UP000753961">
    <property type="component" value="Unassembled WGS sequence"/>
</dbReference>
<dbReference type="Gene3D" id="1.10.1740.10">
    <property type="match status" value="1"/>
</dbReference>
<dbReference type="Pfam" id="PF04542">
    <property type="entry name" value="Sigma70_r2"/>
    <property type="match status" value="1"/>
</dbReference>
<dbReference type="SMART" id="SM00421">
    <property type="entry name" value="HTH_LUXR"/>
    <property type="match status" value="1"/>
</dbReference>
<dbReference type="InterPro" id="IPR039425">
    <property type="entry name" value="RNA_pol_sigma-70-like"/>
</dbReference>
<reference evidence="6" key="1">
    <citation type="submission" date="2021-06" db="EMBL/GenBank/DDBJ databases">
        <title>44 bacteria genomes isolated from Dapeng, Shenzhen.</title>
        <authorList>
            <person name="Zheng W."/>
            <person name="Yu S."/>
            <person name="Huang Y."/>
        </authorList>
    </citation>
    <scope>NUCLEOTIDE SEQUENCE</scope>
    <source>
        <strain evidence="6">DP5N28-2</strain>
    </source>
</reference>
<dbReference type="NCBIfam" id="TIGR02937">
    <property type="entry name" value="sigma70-ECF"/>
    <property type="match status" value="1"/>
</dbReference>
<dbReference type="RefSeq" id="WP_222580723.1">
    <property type="nucleotide sequence ID" value="NZ_JAHVHU010000012.1"/>
</dbReference>
<evidence type="ECO:0000313" key="7">
    <source>
        <dbReference type="Proteomes" id="UP000753961"/>
    </source>
</evidence>
<keyword evidence="2" id="KW-0805">Transcription regulation</keyword>
<dbReference type="InterPro" id="IPR013249">
    <property type="entry name" value="RNA_pol_sigma70_r4_t2"/>
</dbReference>
<dbReference type="EMBL" id="JAHVHU010000012">
    <property type="protein sequence ID" value="MBY5959184.1"/>
    <property type="molecule type" value="Genomic_DNA"/>
</dbReference>
<organism evidence="6 7">
    <name type="scientific">Membranihabitans marinus</name>
    <dbReference type="NCBI Taxonomy" id="1227546"/>
    <lineage>
        <taxon>Bacteria</taxon>
        <taxon>Pseudomonadati</taxon>
        <taxon>Bacteroidota</taxon>
        <taxon>Saprospiria</taxon>
        <taxon>Saprospirales</taxon>
        <taxon>Saprospiraceae</taxon>
        <taxon>Membranihabitans</taxon>
    </lineage>
</organism>
<dbReference type="Pfam" id="PF08281">
    <property type="entry name" value="Sigma70_r4_2"/>
    <property type="match status" value="1"/>
</dbReference>
<dbReference type="NCBIfam" id="TIGR02985">
    <property type="entry name" value="Sig70_bacteroi1"/>
    <property type="match status" value="1"/>
</dbReference>
<dbReference type="GO" id="GO:0006352">
    <property type="term" value="P:DNA-templated transcription initiation"/>
    <property type="evidence" value="ECO:0007669"/>
    <property type="project" value="InterPro"/>
</dbReference>
<accession>A0A953HNE5</accession>
<comment type="similarity">
    <text evidence="1">Belongs to the sigma-70 factor family. ECF subfamily.</text>
</comment>
<keyword evidence="7" id="KW-1185">Reference proteome</keyword>
<dbReference type="InterPro" id="IPR036388">
    <property type="entry name" value="WH-like_DNA-bd_sf"/>
</dbReference>
<dbReference type="Gene3D" id="1.10.10.10">
    <property type="entry name" value="Winged helix-like DNA-binding domain superfamily/Winged helix DNA-binding domain"/>
    <property type="match status" value="1"/>
</dbReference>
<dbReference type="GO" id="GO:0003677">
    <property type="term" value="F:DNA binding"/>
    <property type="evidence" value="ECO:0007669"/>
    <property type="project" value="InterPro"/>
</dbReference>
<protein>
    <submittedName>
        <fullName evidence="6">RNA polymerase sigma-70 factor</fullName>
    </submittedName>
</protein>
<dbReference type="InterPro" id="IPR014327">
    <property type="entry name" value="RNA_pol_sigma70_bacteroid"/>
</dbReference>
<name>A0A953HNE5_9BACT</name>
<dbReference type="InterPro" id="IPR013324">
    <property type="entry name" value="RNA_pol_sigma_r3/r4-like"/>
</dbReference>
<dbReference type="SUPFAM" id="SSF88659">
    <property type="entry name" value="Sigma3 and sigma4 domains of RNA polymerase sigma factors"/>
    <property type="match status" value="1"/>
</dbReference>
<dbReference type="InterPro" id="IPR014284">
    <property type="entry name" value="RNA_pol_sigma-70_dom"/>
</dbReference>
<evidence type="ECO:0000259" key="5">
    <source>
        <dbReference type="SMART" id="SM00421"/>
    </source>
</evidence>
<dbReference type="PANTHER" id="PTHR43133">
    <property type="entry name" value="RNA POLYMERASE ECF-TYPE SIGMA FACTO"/>
    <property type="match status" value="1"/>
</dbReference>
<sequence>MNELKFKILFHKYRDKIFGFFVQFLGDQELARDLMQDVFLKLIQSKSDFDKISDQDGYIYQMCRNRAYDHLKRAYKDKEYRKYLESHLSFSSNHVNPEAEEKIKAEHYREVLERSINQLPDQQRLIFNLSKREGLSHQKIAEQLDLSPITVRNHLHRALKKLRTMINPDIDLMLVAVMVILT</sequence>
<dbReference type="CDD" id="cd06171">
    <property type="entry name" value="Sigma70_r4"/>
    <property type="match status" value="1"/>
</dbReference>
<dbReference type="InterPro" id="IPR007627">
    <property type="entry name" value="RNA_pol_sigma70_r2"/>
</dbReference>
<evidence type="ECO:0000256" key="2">
    <source>
        <dbReference type="ARBA" id="ARBA00023015"/>
    </source>
</evidence>
<evidence type="ECO:0000313" key="6">
    <source>
        <dbReference type="EMBL" id="MBY5959184.1"/>
    </source>
</evidence>
<dbReference type="GO" id="GO:0016987">
    <property type="term" value="F:sigma factor activity"/>
    <property type="evidence" value="ECO:0007669"/>
    <property type="project" value="UniProtKB-KW"/>
</dbReference>
<dbReference type="PANTHER" id="PTHR43133:SF46">
    <property type="entry name" value="RNA POLYMERASE SIGMA-70 FACTOR ECF SUBFAMILY"/>
    <property type="match status" value="1"/>
</dbReference>
<keyword evidence="4" id="KW-0804">Transcription</keyword>
<evidence type="ECO:0000256" key="3">
    <source>
        <dbReference type="ARBA" id="ARBA00023082"/>
    </source>
</evidence>
<gene>
    <name evidence="6" type="ORF">KUV50_13610</name>
</gene>